<reference evidence="3 4" key="1">
    <citation type="submission" date="2020-04" db="EMBL/GenBank/DDBJ databases">
        <title>Genome sequencing of novel species.</title>
        <authorList>
            <person name="Heo J."/>
            <person name="Kim S.-J."/>
            <person name="Kim J.-S."/>
            <person name="Hong S.-B."/>
            <person name="Kwon S.-W."/>
        </authorList>
    </citation>
    <scope>NUCLEOTIDE SEQUENCE [LARGE SCALE GENOMIC DNA]</scope>
    <source>
        <strain evidence="3 4">MFER-1</strain>
    </source>
</reference>
<dbReference type="RefSeq" id="WP_169281221.1">
    <property type="nucleotide sequence ID" value="NZ_CP051680.1"/>
</dbReference>
<dbReference type="CDD" id="cd09873">
    <property type="entry name" value="PIN_Pae0151-like"/>
    <property type="match status" value="1"/>
</dbReference>
<organism evidence="3 4">
    <name type="scientific">Cohnella herbarum</name>
    <dbReference type="NCBI Taxonomy" id="2728023"/>
    <lineage>
        <taxon>Bacteria</taxon>
        <taxon>Bacillati</taxon>
        <taxon>Bacillota</taxon>
        <taxon>Bacilli</taxon>
        <taxon>Bacillales</taxon>
        <taxon>Paenibacillaceae</taxon>
        <taxon>Cohnella</taxon>
    </lineage>
</organism>
<keyword evidence="4" id="KW-1185">Reference proteome</keyword>
<dbReference type="InterPro" id="IPR029060">
    <property type="entry name" value="PIN-like_dom_sf"/>
</dbReference>
<gene>
    <name evidence="3" type="ORF">HH215_18335</name>
</gene>
<dbReference type="InterPro" id="IPR002716">
    <property type="entry name" value="PIN_dom"/>
</dbReference>
<feature type="domain" description="PIN" evidence="2">
    <location>
        <begin position="4"/>
        <end position="111"/>
    </location>
</feature>
<dbReference type="PANTHER" id="PTHR35901:SF1">
    <property type="entry name" value="EXONUCLEASE VAPC9"/>
    <property type="match status" value="1"/>
</dbReference>
<dbReference type="Proteomes" id="UP000502248">
    <property type="component" value="Chromosome"/>
</dbReference>
<evidence type="ECO:0000313" key="4">
    <source>
        <dbReference type="Proteomes" id="UP000502248"/>
    </source>
</evidence>
<name>A0A7Z2VLE5_9BACL</name>
<accession>A0A7Z2VLE5</accession>
<dbReference type="EMBL" id="CP051680">
    <property type="protein sequence ID" value="QJD84945.1"/>
    <property type="molecule type" value="Genomic_DNA"/>
</dbReference>
<dbReference type="InterPro" id="IPR051619">
    <property type="entry name" value="TypeII_TA_RNase_PINc/VapC"/>
</dbReference>
<dbReference type="InterPro" id="IPR044153">
    <property type="entry name" value="PIN_Pae0151-like"/>
</dbReference>
<evidence type="ECO:0000259" key="2">
    <source>
        <dbReference type="Pfam" id="PF01850"/>
    </source>
</evidence>
<dbReference type="PANTHER" id="PTHR35901">
    <property type="entry name" value="RIBONUCLEASE VAPC3"/>
    <property type="match status" value="1"/>
</dbReference>
<dbReference type="Pfam" id="PF01850">
    <property type="entry name" value="PIN"/>
    <property type="match status" value="1"/>
</dbReference>
<keyword evidence="1" id="KW-0460">Magnesium</keyword>
<proteinExistence type="predicted"/>
<dbReference type="SUPFAM" id="SSF88723">
    <property type="entry name" value="PIN domain-like"/>
    <property type="match status" value="1"/>
</dbReference>
<dbReference type="AlphaFoldDB" id="A0A7Z2VLE5"/>
<evidence type="ECO:0000256" key="1">
    <source>
        <dbReference type="ARBA" id="ARBA00022842"/>
    </source>
</evidence>
<dbReference type="Gene3D" id="3.40.50.1010">
    <property type="entry name" value="5'-nuclease"/>
    <property type="match status" value="1"/>
</dbReference>
<evidence type="ECO:0000313" key="3">
    <source>
        <dbReference type="EMBL" id="QJD84945.1"/>
    </source>
</evidence>
<sequence length="140" mass="16161">MSRVILDASIWVKILTEEPGTDSAQELVVRLLREKKEIVAPAIMKLEVGSVLRKKWRRKLLDFETLQELWNKFNLLPITYVDLAMLNDSAWKIADQNGLVHLYDAIYLALCDGIEFWTADERLVNSVKESGLYIRLLGEK</sequence>
<dbReference type="KEGG" id="cheb:HH215_18335"/>
<protein>
    <submittedName>
        <fullName evidence="3">Type II toxin-antitoxin system VapC family toxin</fullName>
    </submittedName>
</protein>